<feature type="transmembrane region" description="Helical" evidence="5">
    <location>
        <begin position="114"/>
        <end position="139"/>
    </location>
</feature>
<dbReference type="PANTHER" id="PTHR23360">
    <property type="entry name" value="G-PROTEIN COUPLED RECEPTORS FAMILY 1 PROFILE DOMAIN-CONTAINING PROTEIN-RELATED"/>
    <property type="match status" value="1"/>
</dbReference>
<dbReference type="InterPro" id="IPR047130">
    <property type="entry name" value="7TM_GPCR_Srsx_nematod"/>
</dbReference>
<feature type="transmembrane region" description="Helical" evidence="5">
    <location>
        <begin position="159"/>
        <end position="184"/>
    </location>
</feature>
<evidence type="ECO:0000313" key="8">
    <source>
        <dbReference type="Proteomes" id="UP001303046"/>
    </source>
</evidence>
<dbReference type="PROSITE" id="PS50262">
    <property type="entry name" value="G_PROTEIN_RECEP_F1_2"/>
    <property type="match status" value="1"/>
</dbReference>
<feature type="domain" description="G-protein coupled receptors family 1 profile" evidence="6">
    <location>
        <begin position="48"/>
        <end position="210"/>
    </location>
</feature>
<evidence type="ECO:0000256" key="3">
    <source>
        <dbReference type="ARBA" id="ARBA00022989"/>
    </source>
</evidence>
<dbReference type="InterPro" id="IPR019424">
    <property type="entry name" value="7TM_GPCR_Srsx"/>
</dbReference>
<dbReference type="PANTHER" id="PTHR23360:SF29">
    <property type="entry name" value="G_PROTEIN_RECEP_F1_2 DOMAIN-CONTAINING PROTEIN"/>
    <property type="match status" value="1"/>
</dbReference>
<dbReference type="Pfam" id="PF10320">
    <property type="entry name" value="7TM_GPCR_Srsx"/>
    <property type="match status" value="1"/>
</dbReference>
<comment type="subcellular location">
    <subcellularLocation>
        <location evidence="1">Membrane</location>
    </subcellularLocation>
</comment>
<keyword evidence="3 5" id="KW-1133">Transmembrane helix</keyword>
<feature type="transmembrane region" description="Helical" evidence="5">
    <location>
        <begin position="73"/>
        <end position="94"/>
    </location>
</feature>
<dbReference type="Gene3D" id="1.20.1070.10">
    <property type="entry name" value="Rhodopsin 7-helix transmembrane proteins"/>
    <property type="match status" value="1"/>
</dbReference>
<protein>
    <recommendedName>
        <fullName evidence="6">G-protein coupled receptors family 1 profile domain-containing protein</fullName>
    </recommendedName>
</protein>
<evidence type="ECO:0000256" key="2">
    <source>
        <dbReference type="ARBA" id="ARBA00022692"/>
    </source>
</evidence>
<evidence type="ECO:0000256" key="4">
    <source>
        <dbReference type="ARBA" id="ARBA00023136"/>
    </source>
</evidence>
<accession>A0ABR1CH78</accession>
<dbReference type="Proteomes" id="UP001303046">
    <property type="component" value="Unassembled WGS sequence"/>
</dbReference>
<comment type="caution">
    <text evidence="7">The sequence shown here is derived from an EMBL/GenBank/DDBJ whole genome shotgun (WGS) entry which is preliminary data.</text>
</comment>
<proteinExistence type="predicted"/>
<evidence type="ECO:0000259" key="6">
    <source>
        <dbReference type="PROSITE" id="PS50262"/>
    </source>
</evidence>
<gene>
    <name evidence="7" type="primary">Necator_chrII.g7671</name>
    <name evidence="7" type="ORF">RB195_019877</name>
</gene>
<feature type="transmembrane region" description="Helical" evidence="5">
    <location>
        <begin position="196"/>
        <end position="214"/>
    </location>
</feature>
<sequence>MGLNRVLLYTEVIDTLSIPIRAALECAIEPWLILRGYGDLWPPTVQFAMGIDRCIAVFNPISYSKSPLKRRGVFFFLTIFAVTCELSVGYFISWSRRFVKVKYWCGRKAAFGEFYASFVYGSNILCYLLAFSLTVIAYFKSQYWMDSDSGKKQLARIRYQLIISILSIILISIPNGVSLFAQYISNVADAIAKPSTYTTCINSAINIFVYLVLYKEFRDEFMRIVLRINKVRTVLVTITTVF</sequence>
<reference evidence="7 8" key="1">
    <citation type="submission" date="2023-08" db="EMBL/GenBank/DDBJ databases">
        <title>A Necator americanus chromosomal reference genome.</title>
        <authorList>
            <person name="Ilik V."/>
            <person name="Petrzelkova K.J."/>
            <person name="Pardy F."/>
            <person name="Fuh T."/>
            <person name="Niatou-Singa F.S."/>
            <person name="Gouil Q."/>
            <person name="Baker L."/>
            <person name="Ritchie M.E."/>
            <person name="Jex A.R."/>
            <person name="Gazzola D."/>
            <person name="Li H."/>
            <person name="Toshio Fujiwara R."/>
            <person name="Zhan B."/>
            <person name="Aroian R.V."/>
            <person name="Pafco B."/>
            <person name="Schwarz E.M."/>
        </authorList>
    </citation>
    <scope>NUCLEOTIDE SEQUENCE [LARGE SCALE GENOMIC DNA]</scope>
    <source>
        <strain evidence="7 8">Aroian</strain>
        <tissue evidence="7">Whole animal</tissue>
    </source>
</reference>
<dbReference type="EMBL" id="JAVFWL010000002">
    <property type="protein sequence ID" value="KAK6737440.1"/>
    <property type="molecule type" value="Genomic_DNA"/>
</dbReference>
<keyword evidence="8" id="KW-1185">Reference proteome</keyword>
<name>A0ABR1CH78_NECAM</name>
<evidence type="ECO:0000256" key="1">
    <source>
        <dbReference type="ARBA" id="ARBA00004370"/>
    </source>
</evidence>
<organism evidence="7 8">
    <name type="scientific">Necator americanus</name>
    <name type="common">Human hookworm</name>
    <dbReference type="NCBI Taxonomy" id="51031"/>
    <lineage>
        <taxon>Eukaryota</taxon>
        <taxon>Metazoa</taxon>
        <taxon>Ecdysozoa</taxon>
        <taxon>Nematoda</taxon>
        <taxon>Chromadorea</taxon>
        <taxon>Rhabditida</taxon>
        <taxon>Rhabditina</taxon>
        <taxon>Rhabditomorpha</taxon>
        <taxon>Strongyloidea</taxon>
        <taxon>Ancylostomatidae</taxon>
        <taxon>Bunostominae</taxon>
        <taxon>Necator</taxon>
    </lineage>
</organism>
<dbReference type="InterPro" id="IPR017452">
    <property type="entry name" value="GPCR_Rhodpsn_7TM"/>
</dbReference>
<keyword evidence="4 5" id="KW-0472">Membrane</keyword>
<dbReference type="CDD" id="cd00637">
    <property type="entry name" value="7tm_classA_rhodopsin-like"/>
    <property type="match status" value="1"/>
</dbReference>
<evidence type="ECO:0000256" key="5">
    <source>
        <dbReference type="SAM" id="Phobius"/>
    </source>
</evidence>
<keyword evidence="2 5" id="KW-0812">Transmembrane</keyword>
<evidence type="ECO:0000313" key="7">
    <source>
        <dbReference type="EMBL" id="KAK6737440.1"/>
    </source>
</evidence>
<dbReference type="SUPFAM" id="SSF81321">
    <property type="entry name" value="Family A G protein-coupled receptor-like"/>
    <property type="match status" value="1"/>
</dbReference>